<dbReference type="InterPro" id="IPR016024">
    <property type="entry name" value="ARM-type_fold"/>
</dbReference>
<feature type="compositionally biased region" description="Acidic residues" evidence="6">
    <location>
        <begin position="383"/>
        <end position="406"/>
    </location>
</feature>
<keyword evidence="3" id="KW-0963">Cytoplasm</keyword>
<dbReference type="SMART" id="SM00913">
    <property type="entry name" value="IBN_N"/>
    <property type="match status" value="1"/>
</dbReference>
<dbReference type="PANTHER" id="PTHR10527">
    <property type="entry name" value="IMPORTIN BETA"/>
    <property type="match status" value="1"/>
</dbReference>
<accession>A0A3N4LPJ4</accession>
<dbReference type="GO" id="GO:0006606">
    <property type="term" value="P:protein import into nucleus"/>
    <property type="evidence" value="ECO:0007669"/>
    <property type="project" value="InterPro"/>
</dbReference>
<keyword evidence="5" id="KW-0653">Protein transport</keyword>
<organism evidence="8 9">
    <name type="scientific">Terfezia boudieri ATCC MYA-4762</name>
    <dbReference type="NCBI Taxonomy" id="1051890"/>
    <lineage>
        <taxon>Eukaryota</taxon>
        <taxon>Fungi</taxon>
        <taxon>Dikarya</taxon>
        <taxon>Ascomycota</taxon>
        <taxon>Pezizomycotina</taxon>
        <taxon>Pezizomycetes</taxon>
        <taxon>Pezizales</taxon>
        <taxon>Pezizaceae</taxon>
        <taxon>Terfezia</taxon>
    </lineage>
</organism>
<keyword evidence="9" id="KW-1185">Reference proteome</keyword>
<dbReference type="InParanoid" id="A0A3N4LPJ4"/>
<evidence type="ECO:0000256" key="4">
    <source>
        <dbReference type="ARBA" id="ARBA00022737"/>
    </source>
</evidence>
<dbReference type="FunCoup" id="A0A3N4LPJ4">
    <property type="interactions" value="1204"/>
</dbReference>
<evidence type="ECO:0000256" key="2">
    <source>
        <dbReference type="ARBA" id="ARBA00022448"/>
    </source>
</evidence>
<dbReference type="OrthoDB" id="951172at2759"/>
<protein>
    <submittedName>
        <fullName evidence="8">ARM repeat-containing protein</fullName>
    </submittedName>
</protein>
<evidence type="ECO:0000313" key="9">
    <source>
        <dbReference type="Proteomes" id="UP000267821"/>
    </source>
</evidence>
<dbReference type="InterPro" id="IPR040122">
    <property type="entry name" value="Importin_beta"/>
</dbReference>
<dbReference type="Gene3D" id="1.25.10.10">
    <property type="entry name" value="Leucine-rich Repeat Variant"/>
    <property type="match status" value="2"/>
</dbReference>
<dbReference type="InterPro" id="IPR001494">
    <property type="entry name" value="Importin-beta_N"/>
</dbReference>
<evidence type="ECO:0000256" key="6">
    <source>
        <dbReference type="SAM" id="MobiDB-lite"/>
    </source>
</evidence>
<dbReference type="FunFam" id="1.25.10.10:FF:000219">
    <property type="entry name" value="Importin subunit beta-2"/>
    <property type="match status" value="1"/>
</dbReference>
<dbReference type="FunFam" id="1.25.10.10:FF:000313">
    <property type="entry name" value="Importin beta-2 subunit, putative"/>
    <property type="match status" value="1"/>
</dbReference>
<reference evidence="8 9" key="1">
    <citation type="journal article" date="2018" name="Nat. Ecol. Evol.">
        <title>Pezizomycetes genomes reveal the molecular basis of ectomycorrhizal truffle lifestyle.</title>
        <authorList>
            <person name="Murat C."/>
            <person name="Payen T."/>
            <person name="Noel B."/>
            <person name="Kuo A."/>
            <person name="Morin E."/>
            <person name="Chen J."/>
            <person name="Kohler A."/>
            <person name="Krizsan K."/>
            <person name="Balestrini R."/>
            <person name="Da Silva C."/>
            <person name="Montanini B."/>
            <person name="Hainaut M."/>
            <person name="Levati E."/>
            <person name="Barry K.W."/>
            <person name="Belfiori B."/>
            <person name="Cichocki N."/>
            <person name="Clum A."/>
            <person name="Dockter R.B."/>
            <person name="Fauchery L."/>
            <person name="Guy J."/>
            <person name="Iotti M."/>
            <person name="Le Tacon F."/>
            <person name="Lindquist E.A."/>
            <person name="Lipzen A."/>
            <person name="Malagnac F."/>
            <person name="Mello A."/>
            <person name="Molinier V."/>
            <person name="Miyauchi S."/>
            <person name="Poulain J."/>
            <person name="Riccioni C."/>
            <person name="Rubini A."/>
            <person name="Sitrit Y."/>
            <person name="Splivallo R."/>
            <person name="Traeger S."/>
            <person name="Wang M."/>
            <person name="Zifcakova L."/>
            <person name="Wipf D."/>
            <person name="Zambonelli A."/>
            <person name="Paolocci F."/>
            <person name="Nowrousian M."/>
            <person name="Ottonello S."/>
            <person name="Baldrian P."/>
            <person name="Spatafora J.W."/>
            <person name="Henrissat B."/>
            <person name="Nagy L.G."/>
            <person name="Aury J.M."/>
            <person name="Wincker P."/>
            <person name="Grigoriev I.V."/>
            <person name="Bonfante P."/>
            <person name="Martin F.M."/>
        </authorList>
    </citation>
    <scope>NUCLEOTIDE SEQUENCE [LARGE SCALE GENOMIC DNA]</scope>
    <source>
        <strain evidence="8 9">ATCC MYA-4762</strain>
    </source>
</reference>
<dbReference type="InterPro" id="IPR011989">
    <property type="entry name" value="ARM-like"/>
</dbReference>
<dbReference type="SUPFAM" id="SSF48371">
    <property type="entry name" value="ARM repeat"/>
    <property type="match status" value="1"/>
</dbReference>
<dbReference type="Pfam" id="PF13513">
    <property type="entry name" value="HEAT_EZ"/>
    <property type="match status" value="1"/>
</dbReference>
<gene>
    <name evidence="8" type="ORF">L211DRAFT_787213</name>
</gene>
<dbReference type="Pfam" id="PF03810">
    <property type="entry name" value="IBN_N"/>
    <property type="match status" value="1"/>
</dbReference>
<evidence type="ECO:0000256" key="5">
    <source>
        <dbReference type="ARBA" id="ARBA00022927"/>
    </source>
</evidence>
<evidence type="ECO:0000313" key="8">
    <source>
        <dbReference type="EMBL" id="RPB23222.1"/>
    </source>
</evidence>
<keyword evidence="4" id="KW-0677">Repeat</keyword>
<feature type="domain" description="Importin N-terminal" evidence="7">
    <location>
        <begin position="32"/>
        <end position="107"/>
    </location>
</feature>
<evidence type="ECO:0000259" key="7">
    <source>
        <dbReference type="SMART" id="SM00913"/>
    </source>
</evidence>
<dbReference type="AlphaFoldDB" id="A0A3N4LPJ4"/>
<comment type="subcellular location">
    <subcellularLocation>
        <location evidence="1">Cytoplasm</location>
    </subcellularLocation>
</comment>
<evidence type="ECO:0000256" key="1">
    <source>
        <dbReference type="ARBA" id="ARBA00004496"/>
    </source>
</evidence>
<dbReference type="EMBL" id="ML121547">
    <property type="protein sequence ID" value="RPB23222.1"/>
    <property type="molecule type" value="Genomic_DNA"/>
</dbReference>
<dbReference type="GO" id="GO:0005737">
    <property type="term" value="C:cytoplasm"/>
    <property type="evidence" value="ECO:0007669"/>
    <property type="project" value="UniProtKB-SubCell"/>
</dbReference>
<proteinExistence type="predicted"/>
<dbReference type="STRING" id="1051890.A0A3N4LPJ4"/>
<dbReference type="GO" id="GO:0031267">
    <property type="term" value="F:small GTPase binding"/>
    <property type="evidence" value="ECO:0007669"/>
    <property type="project" value="InterPro"/>
</dbReference>
<evidence type="ECO:0000256" key="3">
    <source>
        <dbReference type="ARBA" id="ARBA00022490"/>
    </source>
</evidence>
<dbReference type="GO" id="GO:0005634">
    <property type="term" value="C:nucleus"/>
    <property type="evidence" value="ECO:0007669"/>
    <property type="project" value="UniProtKB-ARBA"/>
</dbReference>
<name>A0A3N4LPJ4_9PEZI</name>
<keyword evidence="2" id="KW-0813">Transport</keyword>
<sequence>MEWQPVEEPLTQLSGYLRDSLNGADPAAQKHATEVLKEAERSPDINNYLTYLFIRADPLPRFSAQEWLLVRQAANLLLKNHVKQNFKQFPPANLEYLKSKILLGLQDPHSQIRGLTGNVITELVRHGGILSWTDLLTRLLTIVEGSDPSLGEISPGAQEGAVSALAKVCEDNKRSLDRDYNGNRPLNVLIPKFLQFTSSPHPKIRAYSLGCINIFLPSKTQSVLVHIDSLITVIFSLAQDSSNAVRREVCRAMVHLVDICPDKIYPHLGGIVEYMIAQQLKVEEPDLSLDAAEFWLTAGEHDQLKLGLGPYLDKIVPTLLKSMVYSDEDIARLAGQGDDADVEDKAEDIKPVFAKSKQRLPNGENADVGDFATNGAKSAGEQAIDDLSDGEIDEFSEDEDGDEDPEDRWNLRKCSAAALDVLASVYHQPIFDIILPYLKDNLRSDQWPYREAAVLALGAVAEGCLDAVVPHLPELIPYLLTLLNDGEPLVRQITCWTLGRYSRWAATLPDESLKQRYYVPMMEGLLTKMLDGNKRVQEAGASAFASLEEQSQQELKPFIEPILRQFVVAMDRYKDRNMFILYDCIQTLAEHVGQALSEKRHVDILMPALIKRWEKVKDNSRELFPLLEALSYVATALGIVFAPFAQPIFYRCVRIIHQNLEMYIQAAKVDANGTEGAEWPDKDFLVCSLDLLSAIIQALDSTSDQLVASAQPGFFDLLVVCMGDPNNDVRQSSYALLGDCAIYVFPQLQRYLPRIMPLLIEQLDMSNNEPEFDELGAMDAGYSVVNNACWSCGEIALKQGPGMAPYVESLYTRLLTIVQTPDIPSSVTENAAIAIGRLGLGSCDDLAPHLEDFARPFLDSIKNVAETDEKDTALRGFAMIVGRNPEAMESCLIPFFKCIAKYREPSPELHHLFQQTVTGYQGFIQDFGAFISQFPPDVQNDLQERYRL</sequence>
<feature type="region of interest" description="Disordered" evidence="6">
    <location>
        <begin position="379"/>
        <end position="408"/>
    </location>
</feature>
<dbReference type="Proteomes" id="UP000267821">
    <property type="component" value="Unassembled WGS sequence"/>
</dbReference>